<comment type="caution">
    <text evidence="1">The sequence shown here is derived from an EMBL/GenBank/DDBJ whole genome shotgun (WGS) entry which is preliminary data.</text>
</comment>
<sequence>TNTMPVDNTTRKNLNTLTTEEKAAFINAIKLMKAEEYVYVDDPNDPIYVRTRYINITNTYDKYVLDHHIAMYTATPGGWGGNFMNRNGA</sequence>
<protein>
    <submittedName>
        <fullName evidence="1">Uncharacterized protein</fullName>
    </submittedName>
</protein>
<dbReference type="SUPFAM" id="SSF48056">
    <property type="entry name" value="Di-copper centre-containing domain"/>
    <property type="match status" value="1"/>
</dbReference>
<proteinExistence type="predicted"/>
<dbReference type="InterPro" id="IPR008922">
    <property type="entry name" value="Di-copper_centre_dom_sf"/>
</dbReference>
<organism evidence="1 2">
    <name type="scientific">Psychrobacter saeujeotis</name>
    <dbReference type="NCBI Taxonomy" id="3143436"/>
    <lineage>
        <taxon>Bacteria</taxon>
        <taxon>Pseudomonadati</taxon>
        <taxon>Pseudomonadota</taxon>
        <taxon>Gammaproteobacteria</taxon>
        <taxon>Moraxellales</taxon>
        <taxon>Moraxellaceae</taxon>
        <taxon>Psychrobacter</taxon>
    </lineage>
</organism>
<keyword evidence="2" id="KW-1185">Reference proteome</keyword>
<dbReference type="Proteomes" id="UP001461960">
    <property type="component" value="Unassembled WGS sequence"/>
</dbReference>
<evidence type="ECO:0000313" key="1">
    <source>
        <dbReference type="EMBL" id="MEN2752710.1"/>
    </source>
</evidence>
<feature type="non-terminal residue" evidence="1">
    <location>
        <position position="89"/>
    </location>
</feature>
<evidence type="ECO:0000313" key="2">
    <source>
        <dbReference type="Proteomes" id="UP001461960"/>
    </source>
</evidence>
<name>A0ABU9XFB9_9GAMM</name>
<accession>A0ABU9XFB9</accession>
<dbReference type="Gene3D" id="1.10.1280.10">
    <property type="entry name" value="Di-copper center containing domain from catechol oxidase"/>
    <property type="match status" value="1"/>
</dbReference>
<reference evidence="1 2" key="1">
    <citation type="submission" date="2024-05" db="EMBL/GenBank/DDBJ databases">
        <authorList>
            <person name="Kim H.-Y."/>
            <person name="Kim E."/>
            <person name="Cai Y."/>
            <person name="Yang S.-M."/>
            <person name="Lee W."/>
        </authorList>
    </citation>
    <scope>NUCLEOTIDE SEQUENCE [LARGE SCALE GENOMIC DNA]</scope>
    <source>
        <strain evidence="1 2">FBL11</strain>
    </source>
</reference>
<dbReference type="EMBL" id="JBDGHN010000078">
    <property type="protein sequence ID" value="MEN2752710.1"/>
    <property type="molecule type" value="Genomic_DNA"/>
</dbReference>
<gene>
    <name evidence="1" type="ORF">AAIR29_13870</name>
</gene>
<dbReference type="RefSeq" id="WP_345832752.1">
    <property type="nucleotide sequence ID" value="NZ_JBDGHN010000078.1"/>
</dbReference>
<feature type="non-terminal residue" evidence="1">
    <location>
        <position position="1"/>
    </location>
</feature>